<keyword evidence="6" id="KW-0808">Transferase</keyword>
<evidence type="ECO:0000256" key="3">
    <source>
        <dbReference type="ARBA" id="ARBA00012438"/>
    </source>
</evidence>
<accession>A0ABV0J7I5</accession>
<dbReference type="Pfam" id="PF13426">
    <property type="entry name" value="PAS_9"/>
    <property type="match status" value="1"/>
</dbReference>
<dbReference type="InterPro" id="IPR005467">
    <property type="entry name" value="His_kinase_dom"/>
</dbReference>
<dbReference type="Gene3D" id="3.30.450.40">
    <property type="match status" value="1"/>
</dbReference>
<dbReference type="PROSITE" id="PS50112">
    <property type="entry name" value="PAS"/>
    <property type="match status" value="1"/>
</dbReference>
<feature type="modified residue" description="4-aspartylphosphate" evidence="15">
    <location>
        <position position="1176"/>
    </location>
</feature>
<feature type="domain" description="HPt" evidence="21">
    <location>
        <begin position="1425"/>
        <end position="1518"/>
    </location>
</feature>
<dbReference type="InterPro" id="IPR001789">
    <property type="entry name" value="Sig_transdc_resp-reg_receiver"/>
</dbReference>
<evidence type="ECO:0000256" key="13">
    <source>
        <dbReference type="ARBA" id="ARBA00023136"/>
    </source>
</evidence>
<dbReference type="InterPro" id="IPR008207">
    <property type="entry name" value="Sig_transdc_His_kin_Hpt_dom"/>
</dbReference>
<dbReference type="InterPro" id="IPR003661">
    <property type="entry name" value="HisK_dim/P_dom"/>
</dbReference>
<dbReference type="InterPro" id="IPR036641">
    <property type="entry name" value="HPT_dom_sf"/>
</dbReference>
<dbReference type="PROSITE" id="PS50109">
    <property type="entry name" value="HIS_KIN"/>
    <property type="match status" value="1"/>
</dbReference>
<dbReference type="SUPFAM" id="SSF55781">
    <property type="entry name" value="GAF domain-like"/>
    <property type="match status" value="1"/>
</dbReference>
<dbReference type="SMART" id="SM00065">
    <property type="entry name" value="GAF"/>
    <property type="match status" value="1"/>
</dbReference>
<dbReference type="InterPro" id="IPR013656">
    <property type="entry name" value="PAS_4"/>
</dbReference>
<sequence length="1524" mass="169131">MNEAQLIAEKFGLLDQIPMGVCVLQQDFSVVFWNSCLENWTKLSRNQLRGQNLTEVFPHLQASQYVSRLQQVFENGTPTVFSAQLHQSLIPSCLPSGQCRVQHTVVTAVPAVDGNGFYALLSIQDVTDLNSQIQNYRQAQQLAQQEIQERQRAEAALQEAHDVLEQRVQQRTASLLQANMQLQREIQERHRAEADLRRSEERYRSLVVATAQVVWTTDATGQATADSPLWRALTGQNETEFKGLGWLEVVHPEDQERIKRIWLEAVRTHSPYAAEYRVRDSEGRYRHFALRGVPVLKRDGTVREWIGTCTDIDERVQAENDRSQAEAALQQAHDELEQRVAARTAELAQANTELLNEIVERKQVEAALQKEQMFLKILLDNVESGIVACDAAGSLTLFNRAVQSFHASDVQLMPLEDWAAYYGLHRPDGKTLMPIEEIPLFRALQNEKVRNVEMVIVPPGGQFRTVLASGQAIADPQGKKLGAVVVLHDITEQKQAEQELARSLSLLQATLESTADGILVVDREENMVIWNGKFAEMWHAPDAILSARSDRQFVAYAQTRVKDPTNFRAQVQKSYDHPDTASCHVIELNDGRSFERYAQPQKIAGETVGTVINYRDITQRQQAELALQQQIYRADLLKQITQEIRQSLNSQDIFRTTATQVGQAFGANRCVIRAYLAGASPQLPCVAEYLELGYASTQVVKVPLVSQVYAEKLLAQDQAIAVPNVYASHLFQSAVANCAQVNLQSILAIRTSYQGVPNGTIALHQCDQFRQWAPDEIELLEAVATQVGIALAQAALLEQETLQRERLTQQNLALEQARRAAEAANQAKSEFLATMSHEIRTPMNAVIGMTELLLDTPLNSQQRDFATTICSSSETLLTLINDILDFSKIESGKLELEQHPFELQACVEESLDLLASQAAEKGLELTYLIQPETPSQIMGDVTRVRQILANLLSNAIKFTQAGTIELLVTARKMQRQAGNKFLISSDRVEARREIRNLLPELASNSFYEVQFSVKDTGIGIPAQRMHRLFHAFSQIDSSTTRQYGGTGLGLAISDRLSQMMGGCMWVESQGQVAGNPSPAWLSVHASKAGSGSTFYFTISAQAVAFTPALNEPDSLSPLTSRFAGKRLLVVDDHAVNCALVVGQAQAWGMTVRTASSGNAALIRLHQGEQFDLVLLDVQLPEMQNLALFKAIRQQPGCQQLPIAFLAPMGWSIASAEVNAAPSTALLSKPIKQAQLYEVVTKLLSEPVLPQTVASMNLATSDISPELPQLRILLAEDHTVNQKVALLLLKRLGYTADIAANGLEVLEALRRQAYDVILMDIQMPQMDGLEATRCICQEWLPHQRPRIIAVTANAIQGDREMCLEVGMDDYISKPIKVEELSTALLRCEPKPSPSDRPPQIDRVEHSSAAVDAQVMQCFRKMVGEDAGGILVELIGSYLQETPKLIQSMQLASAQGDLALLRLLTHTLKSSSATLGAIRLAALCKELESNCQEMASMNWVAQVALVEKEFTEVKAALELERQRCLR</sequence>
<evidence type="ECO:0000259" key="18">
    <source>
        <dbReference type="PROSITE" id="PS50110"/>
    </source>
</evidence>
<keyword evidence="13" id="KW-0472">Membrane</keyword>
<keyword evidence="7" id="KW-0812">Transmembrane</keyword>
<feature type="coiled-coil region" evidence="16">
    <location>
        <begin position="126"/>
        <end position="202"/>
    </location>
</feature>
<keyword evidence="11" id="KW-1133">Transmembrane helix</keyword>
<keyword evidence="12" id="KW-0902">Two-component regulatory system</keyword>
<evidence type="ECO:0000256" key="7">
    <source>
        <dbReference type="ARBA" id="ARBA00022692"/>
    </source>
</evidence>
<evidence type="ECO:0000259" key="17">
    <source>
        <dbReference type="PROSITE" id="PS50109"/>
    </source>
</evidence>
<organism evidence="22 23">
    <name type="scientific">Trichocoleus desertorum GB2-A4</name>
    <dbReference type="NCBI Taxonomy" id="2933944"/>
    <lineage>
        <taxon>Bacteria</taxon>
        <taxon>Bacillati</taxon>
        <taxon>Cyanobacteriota</taxon>
        <taxon>Cyanophyceae</taxon>
        <taxon>Leptolyngbyales</taxon>
        <taxon>Trichocoleusaceae</taxon>
        <taxon>Trichocoleus</taxon>
    </lineage>
</organism>
<evidence type="ECO:0000256" key="14">
    <source>
        <dbReference type="PROSITE-ProRule" id="PRU00110"/>
    </source>
</evidence>
<comment type="catalytic activity">
    <reaction evidence="1">
        <text>ATP + protein L-histidine = ADP + protein N-phospho-L-histidine.</text>
        <dbReference type="EC" id="2.7.13.3"/>
    </reaction>
</comment>
<dbReference type="InterPro" id="IPR003594">
    <property type="entry name" value="HATPase_dom"/>
</dbReference>
<dbReference type="InterPro" id="IPR029016">
    <property type="entry name" value="GAF-like_dom_sf"/>
</dbReference>
<dbReference type="PANTHER" id="PTHR45339:SF1">
    <property type="entry name" value="HYBRID SIGNAL TRANSDUCTION HISTIDINE KINASE J"/>
    <property type="match status" value="1"/>
</dbReference>
<feature type="domain" description="Response regulatory" evidence="18">
    <location>
        <begin position="1126"/>
        <end position="1243"/>
    </location>
</feature>
<keyword evidence="4" id="KW-1003">Cell membrane</keyword>
<keyword evidence="8" id="KW-0547">Nucleotide-binding</keyword>
<evidence type="ECO:0000256" key="5">
    <source>
        <dbReference type="ARBA" id="ARBA00022553"/>
    </source>
</evidence>
<dbReference type="PROSITE" id="PS50113">
    <property type="entry name" value="PAC"/>
    <property type="match status" value="2"/>
</dbReference>
<dbReference type="CDD" id="cd00130">
    <property type="entry name" value="PAS"/>
    <property type="match status" value="2"/>
</dbReference>
<feature type="modified residue" description="Phosphohistidine" evidence="14">
    <location>
        <position position="1464"/>
    </location>
</feature>
<evidence type="ECO:0000313" key="23">
    <source>
        <dbReference type="Proteomes" id="UP001464891"/>
    </source>
</evidence>
<dbReference type="SUPFAM" id="SSF55874">
    <property type="entry name" value="ATPase domain of HSP90 chaperone/DNA topoisomerase II/histidine kinase"/>
    <property type="match status" value="1"/>
</dbReference>
<dbReference type="RefSeq" id="WP_190434422.1">
    <property type="nucleotide sequence ID" value="NZ_JAMPKM010000006.1"/>
</dbReference>
<keyword evidence="23" id="KW-1185">Reference proteome</keyword>
<dbReference type="NCBIfam" id="TIGR00229">
    <property type="entry name" value="sensory_box"/>
    <property type="match status" value="3"/>
</dbReference>
<feature type="domain" description="Response regulatory" evidence="18">
    <location>
        <begin position="1270"/>
        <end position="1387"/>
    </location>
</feature>
<evidence type="ECO:0000256" key="8">
    <source>
        <dbReference type="ARBA" id="ARBA00022741"/>
    </source>
</evidence>
<evidence type="ECO:0000256" key="6">
    <source>
        <dbReference type="ARBA" id="ARBA00022679"/>
    </source>
</evidence>
<feature type="domain" description="Histidine kinase" evidence="17">
    <location>
        <begin position="834"/>
        <end position="1069"/>
    </location>
</feature>
<evidence type="ECO:0000256" key="10">
    <source>
        <dbReference type="ARBA" id="ARBA00022840"/>
    </source>
</evidence>
<dbReference type="Pfam" id="PF08447">
    <property type="entry name" value="PAS_3"/>
    <property type="match status" value="1"/>
</dbReference>
<dbReference type="Gene3D" id="1.10.287.130">
    <property type="match status" value="1"/>
</dbReference>
<feature type="domain" description="PAS" evidence="19">
    <location>
        <begin position="199"/>
        <end position="269"/>
    </location>
</feature>
<evidence type="ECO:0000256" key="1">
    <source>
        <dbReference type="ARBA" id="ARBA00000085"/>
    </source>
</evidence>
<dbReference type="SMART" id="SM00387">
    <property type="entry name" value="HATPase_c"/>
    <property type="match status" value="1"/>
</dbReference>
<evidence type="ECO:0000259" key="21">
    <source>
        <dbReference type="PROSITE" id="PS50894"/>
    </source>
</evidence>
<dbReference type="InterPro" id="IPR003018">
    <property type="entry name" value="GAF"/>
</dbReference>
<evidence type="ECO:0000256" key="16">
    <source>
        <dbReference type="SAM" id="Coils"/>
    </source>
</evidence>
<dbReference type="PRINTS" id="PR00344">
    <property type="entry name" value="BCTRLSENSOR"/>
</dbReference>
<protein>
    <recommendedName>
        <fullName evidence="3">histidine kinase</fullName>
        <ecNumber evidence="3">2.7.13.3</ecNumber>
    </recommendedName>
</protein>
<dbReference type="Pfam" id="PF01590">
    <property type="entry name" value="GAF"/>
    <property type="match status" value="1"/>
</dbReference>
<dbReference type="PROSITE" id="PS50894">
    <property type="entry name" value="HPT"/>
    <property type="match status" value="1"/>
</dbReference>
<dbReference type="CDD" id="cd17546">
    <property type="entry name" value="REC_hyHK_CKI1_RcsC-like"/>
    <property type="match status" value="1"/>
</dbReference>
<dbReference type="InterPro" id="IPR000014">
    <property type="entry name" value="PAS"/>
</dbReference>
<dbReference type="CDD" id="cd00082">
    <property type="entry name" value="HisKA"/>
    <property type="match status" value="1"/>
</dbReference>
<dbReference type="InterPro" id="IPR001610">
    <property type="entry name" value="PAC"/>
</dbReference>
<dbReference type="SUPFAM" id="SSF52172">
    <property type="entry name" value="CheY-like"/>
    <property type="match status" value="2"/>
</dbReference>
<reference evidence="22 23" key="1">
    <citation type="submission" date="2022-04" db="EMBL/GenBank/DDBJ databases">
        <title>Positive selection, recombination, and allopatry shape intraspecific diversity of widespread and dominant cyanobacteria.</title>
        <authorList>
            <person name="Wei J."/>
            <person name="Shu W."/>
            <person name="Hu C."/>
        </authorList>
    </citation>
    <scope>NUCLEOTIDE SEQUENCE [LARGE SCALE GENOMIC DNA]</scope>
    <source>
        <strain evidence="22 23">GB2-A4</strain>
    </source>
</reference>
<dbReference type="InterPro" id="IPR035965">
    <property type="entry name" value="PAS-like_dom_sf"/>
</dbReference>
<dbReference type="CDD" id="cd16922">
    <property type="entry name" value="HATPase_EvgS-ArcB-TorS-like"/>
    <property type="match status" value="1"/>
</dbReference>
<dbReference type="SMART" id="SM00091">
    <property type="entry name" value="PAS"/>
    <property type="match status" value="3"/>
</dbReference>
<keyword evidence="16" id="KW-0175">Coiled coil</keyword>
<feature type="coiled-coil region" evidence="16">
    <location>
        <begin position="315"/>
        <end position="353"/>
    </location>
</feature>
<comment type="subcellular location">
    <subcellularLocation>
        <location evidence="2">Cell membrane</location>
        <topology evidence="2">Multi-pass membrane protein</topology>
    </subcellularLocation>
</comment>
<dbReference type="InterPro" id="IPR000700">
    <property type="entry name" value="PAS-assoc_C"/>
</dbReference>
<dbReference type="SUPFAM" id="SSF47226">
    <property type="entry name" value="Histidine-containing phosphotransfer domain, HPT domain"/>
    <property type="match status" value="1"/>
</dbReference>
<dbReference type="SUPFAM" id="SSF47384">
    <property type="entry name" value="Homodimeric domain of signal transducing histidine kinase"/>
    <property type="match status" value="1"/>
</dbReference>
<dbReference type="EC" id="2.7.13.3" evidence="3"/>
<gene>
    <name evidence="22" type="ORF">NC998_11630</name>
</gene>
<dbReference type="Gene3D" id="1.20.120.160">
    <property type="entry name" value="HPT domain"/>
    <property type="match status" value="1"/>
</dbReference>
<feature type="coiled-coil region" evidence="16">
    <location>
        <begin position="797"/>
        <end position="834"/>
    </location>
</feature>
<feature type="modified residue" description="4-aspartylphosphate" evidence="15">
    <location>
        <position position="1319"/>
    </location>
</feature>
<feature type="domain" description="PAC" evidence="20">
    <location>
        <begin position="450"/>
        <end position="502"/>
    </location>
</feature>
<dbReference type="InterPro" id="IPR011006">
    <property type="entry name" value="CheY-like_superfamily"/>
</dbReference>
<evidence type="ECO:0000256" key="2">
    <source>
        <dbReference type="ARBA" id="ARBA00004651"/>
    </source>
</evidence>
<name>A0ABV0J7I5_9CYAN</name>
<dbReference type="EMBL" id="JAMPKM010000006">
    <property type="protein sequence ID" value="MEP0817743.1"/>
    <property type="molecule type" value="Genomic_DNA"/>
</dbReference>
<evidence type="ECO:0000256" key="9">
    <source>
        <dbReference type="ARBA" id="ARBA00022777"/>
    </source>
</evidence>
<dbReference type="SMART" id="SM00448">
    <property type="entry name" value="REC"/>
    <property type="match status" value="2"/>
</dbReference>
<evidence type="ECO:0000256" key="11">
    <source>
        <dbReference type="ARBA" id="ARBA00022989"/>
    </source>
</evidence>
<dbReference type="Gene3D" id="3.30.450.20">
    <property type="entry name" value="PAS domain"/>
    <property type="match status" value="4"/>
</dbReference>
<dbReference type="InterPro" id="IPR036097">
    <property type="entry name" value="HisK_dim/P_sf"/>
</dbReference>
<evidence type="ECO:0000259" key="19">
    <source>
        <dbReference type="PROSITE" id="PS50112"/>
    </source>
</evidence>
<dbReference type="InterPro" id="IPR013655">
    <property type="entry name" value="PAS_fold_3"/>
</dbReference>
<dbReference type="Pfam" id="PF12860">
    <property type="entry name" value="PAS_7"/>
    <property type="match status" value="1"/>
</dbReference>
<dbReference type="Gene3D" id="3.40.50.2300">
    <property type="match status" value="2"/>
</dbReference>
<dbReference type="Pfam" id="PF00512">
    <property type="entry name" value="HisKA"/>
    <property type="match status" value="1"/>
</dbReference>
<dbReference type="Gene3D" id="3.30.565.10">
    <property type="entry name" value="Histidine kinase-like ATPase, C-terminal domain"/>
    <property type="match status" value="1"/>
</dbReference>
<dbReference type="InterPro" id="IPR004358">
    <property type="entry name" value="Sig_transdc_His_kin-like_C"/>
</dbReference>
<comment type="caution">
    <text evidence="22">The sequence shown here is derived from an EMBL/GenBank/DDBJ whole genome shotgun (WGS) entry which is preliminary data.</text>
</comment>
<evidence type="ECO:0000313" key="22">
    <source>
        <dbReference type="EMBL" id="MEP0817743.1"/>
    </source>
</evidence>
<dbReference type="InterPro" id="IPR036890">
    <property type="entry name" value="HATPase_C_sf"/>
</dbReference>
<dbReference type="Pfam" id="PF01627">
    <property type="entry name" value="Hpt"/>
    <property type="match status" value="1"/>
</dbReference>
<evidence type="ECO:0000256" key="4">
    <source>
        <dbReference type="ARBA" id="ARBA00022475"/>
    </source>
</evidence>
<keyword evidence="9" id="KW-0418">Kinase</keyword>
<evidence type="ECO:0000256" key="15">
    <source>
        <dbReference type="PROSITE-ProRule" id="PRU00169"/>
    </source>
</evidence>
<dbReference type="CDD" id="cd00156">
    <property type="entry name" value="REC"/>
    <property type="match status" value="1"/>
</dbReference>
<proteinExistence type="predicted"/>
<feature type="domain" description="PAC" evidence="20">
    <location>
        <begin position="272"/>
        <end position="324"/>
    </location>
</feature>
<dbReference type="Pfam" id="PF08448">
    <property type="entry name" value="PAS_4"/>
    <property type="match status" value="1"/>
</dbReference>
<dbReference type="SMART" id="SM00388">
    <property type="entry name" value="HisKA"/>
    <property type="match status" value="1"/>
</dbReference>
<dbReference type="SUPFAM" id="SSF55785">
    <property type="entry name" value="PYP-like sensor domain (PAS domain)"/>
    <property type="match status" value="4"/>
</dbReference>
<keyword evidence="10" id="KW-0067">ATP-binding</keyword>
<dbReference type="Proteomes" id="UP001464891">
    <property type="component" value="Unassembled WGS sequence"/>
</dbReference>
<dbReference type="SMART" id="SM00086">
    <property type="entry name" value="PAC"/>
    <property type="match status" value="2"/>
</dbReference>
<evidence type="ECO:0000259" key="20">
    <source>
        <dbReference type="PROSITE" id="PS50113"/>
    </source>
</evidence>
<dbReference type="PROSITE" id="PS50110">
    <property type="entry name" value="RESPONSE_REGULATORY"/>
    <property type="match status" value="2"/>
</dbReference>
<dbReference type="Pfam" id="PF00072">
    <property type="entry name" value="Response_reg"/>
    <property type="match status" value="2"/>
</dbReference>
<dbReference type="Pfam" id="PF02518">
    <property type="entry name" value="HATPase_c"/>
    <property type="match status" value="1"/>
</dbReference>
<dbReference type="PANTHER" id="PTHR45339">
    <property type="entry name" value="HYBRID SIGNAL TRANSDUCTION HISTIDINE KINASE J"/>
    <property type="match status" value="1"/>
</dbReference>
<keyword evidence="5 15" id="KW-0597">Phosphoprotein</keyword>
<evidence type="ECO:0000256" key="12">
    <source>
        <dbReference type="ARBA" id="ARBA00023012"/>
    </source>
</evidence>